<keyword evidence="9" id="KW-0067">ATP-binding</keyword>
<organism evidence="14 15">
    <name type="scientific">Synchytrium microbalum</name>
    <dbReference type="NCBI Taxonomy" id="1806994"/>
    <lineage>
        <taxon>Eukaryota</taxon>
        <taxon>Fungi</taxon>
        <taxon>Fungi incertae sedis</taxon>
        <taxon>Chytridiomycota</taxon>
        <taxon>Chytridiomycota incertae sedis</taxon>
        <taxon>Chytridiomycetes</taxon>
        <taxon>Synchytriales</taxon>
        <taxon>Synchytriaceae</taxon>
        <taxon>Synchytrium</taxon>
    </lineage>
</organism>
<evidence type="ECO:0000256" key="8">
    <source>
        <dbReference type="ARBA" id="ARBA00022806"/>
    </source>
</evidence>
<dbReference type="InterPro" id="IPR041679">
    <property type="entry name" value="DNA2/NAM7-like_C"/>
</dbReference>
<dbReference type="InterPro" id="IPR048761">
    <property type="entry name" value="SMUBP-2_HCS1_1B"/>
</dbReference>
<evidence type="ECO:0000256" key="4">
    <source>
        <dbReference type="ARBA" id="ARBA00012551"/>
    </source>
</evidence>
<dbReference type="GeneID" id="42002913"/>
<dbReference type="GO" id="GO:0005694">
    <property type="term" value="C:chromosome"/>
    <property type="evidence" value="ECO:0007669"/>
    <property type="project" value="UniProtKB-ARBA"/>
</dbReference>
<evidence type="ECO:0000256" key="5">
    <source>
        <dbReference type="ARBA" id="ARBA00022490"/>
    </source>
</evidence>
<evidence type="ECO:0000256" key="11">
    <source>
        <dbReference type="ARBA" id="ARBA00048432"/>
    </source>
</evidence>
<protein>
    <recommendedName>
        <fullName evidence="4">DNA helicase</fullName>
        <ecNumber evidence="4">3.6.4.12</ecNumber>
    </recommendedName>
</protein>
<dbReference type="SMART" id="SM00487">
    <property type="entry name" value="DEXDc"/>
    <property type="match status" value="1"/>
</dbReference>
<dbReference type="NCBIfam" id="TIGR00376">
    <property type="entry name" value="IGHMBP2 family helicase"/>
    <property type="match status" value="1"/>
</dbReference>
<dbReference type="GO" id="GO:0003723">
    <property type="term" value="F:RNA binding"/>
    <property type="evidence" value="ECO:0007669"/>
    <property type="project" value="InterPro"/>
</dbReference>
<evidence type="ECO:0000256" key="2">
    <source>
        <dbReference type="ARBA" id="ARBA00004496"/>
    </source>
</evidence>
<dbReference type="SUPFAM" id="SSF52540">
    <property type="entry name" value="P-loop containing nucleoside triphosphate hydrolases"/>
    <property type="match status" value="1"/>
</dbReference>
<dbReference type="Pfam" id="PF21138">
    <property type="entry name" value="SMUBP-2_HCS1_1B"/>
    <property type="match status" value="1"/>
</dbReference>
<dbReference type="SMART" id="SM00382">
    <property type="entry name" value="AAA"/>
    <property type="match status" value="1"/>
</dbReference>
<dbReference type="EC" id="3.6.4.12" evidence="4"/>
<dbReference type="InterPro" id="IPR050534">
    <property type="entry name" value="Coronavir_polyprotein_1ab"/>
</dbReference>
<dbReference type="InterPro" id="IPR004483">
    <property type="entry name" value="SMUBP-2/Hcs1-like"/>
</dbReference>
<dbReference type="GO" id="GO:0016787">
    <property type="term" value="F:hydrolase activity"/>
    <property type="evidence" value="ECO:0007669"/>
    <property type="project" value="UniProtKB-KW"/>
</dbReference>
<keyword evidence="15" id="KW-1185">Reference proteome</keyword>
<gene>
    <name evidence="14" type="ORF">SmJEL517_g01688</name>
</gene>
<dbReference type="InterPro" id="IPR041677">
    <property type="entry name" value="DNA2/NAM7_AAA_11"/>
</dbReference>
<dbReference type="GO" id="GO:0005737">
    <property type="term" value="C:cytoplasm"/>
    <property type="evidence" value="ECO:0007669"/>
    <property type="project" value="UniProtKB-SubCell"/>
</dbReference>
<evidence type="ECO:0000259" key="12">
    <source>
        <dbReference type="SMART" id="SM00382"/>
    </source>
</evidence>
<evidence type="ECO:0000259" key="13">
    <source>
        <dbReference type="SMART" id="SM00487"/>
    </source>
</evidence>
<dbReference type="AlphaFoldDB" id="A0A507C369"/>
<evidence type="ECO:0000256" key="3">
    <source>
        <dbReference type="ARBA" id="ARBA00007913"/>
    </source>
</evidence>
<dbReference type="Proteomes" id="UP000319731">
    <property type="component" value="Unassembled WGS sequence"/>
</dbReference>
<evidence type="ECO:0000256" key="9">
    <source>
        <dbReference type="ARBA" id="ARBA00022840"/>
    </source>
</evidence>
<dbReference type="Gene3D" id="3.40.50.300">
    <property type="entry name" value="P-loop containing nucleotide triphosphate hydrolases"/>
    <property type="match status" value="2"/>
</dbReference>
<dbReference type="PANTHER" id="PTHR43788:SF8">
    <property type="entry name" value="DNA-BINDING PROTEIN SMUBP-2"/>
    <property type="match status" value="1"/>
</dbReference>
<evidence type="ECO:0000256" key="7">
    <source>
        <dbReference type="ARBA" id="ARBA00022801"/>
    </source>
</evidence>
<comment type="caution">
    <text evidence="14">The sequence shown here is derived from an EMBL/GenBank/DDBJ whole genome shotgun (WGS) entry which is preliminary data.</text>
</comment>
<dbReference type="InterPro" id="IPR047187">
    <property type="entry name" value="SF1_C_Upf1"/>
</dbReference>
<dbReference type="RefSeq" id="XP_031026345.1">
    <property type="nucleotide sequence ID" value="XM_031167616.1"/>
</dbReference>
<evidence type="ECO:0000256" key="10">
    <source>
        <dbReference type="ARBA" id="ARBA00023242"/>
    </source>
</evidence>
<evidence type="ECO:0000313" key="14">
    <source>
        <dbReference type="EMBL" id="TPX35960.1"/>
    </source>
</evidence>
<comment type="subcellular location">
    <subcellularLocation>
        <location evidence="2">Cytoplasm</location>
    </subcellularLocation>
    <subcellularLocation>
        <location evidence="1">Nucleus</location>
    </subcellularLocation>
</comment>
<comment type="catalytic activity">
    <reaction evidence="11">
        <text>ATP + H2O = ADP + phosphate + H(+)</text>
        <dbReference type="Rhea" id="RHEA:13065"/>
        <dbReference type="ChEBI" id="CHEBI:15377"/>
        <dbReference type="ChEBI" id="CHEBI:15378"/>
        <dbReference type="ChEBI" id="CHEBI:30616"/>
        <dbReference type="ChEBI" id="CHEBI:43474"/>
        <dbReference type="ChEBI" id="CHEBI:456216"/>
        <dbReference type="EC" id="3.6.4.12"/>
    </reaction>
    <physiologicalReaction direction="left-to-right" evidence="11">
        <dbReference type="Rhea" id="RHEA:13066"/>
    </physiologicalReaction>
</comment>
<keyword evidence="8" id="KW-0347">Helicase</keyword>
<dbReference type="CDD" id="cd18044">
    <property type="entry name" value="DEXXQc_SMUBP2"/>
    <property type="match status" value="1"/>
</dbReference>
<dbReference type="GO" id="GO:0043139">
    <property type="term" value="F:5'-3' DNA helicase activity"/>
    <property type="evidence" value="ECO:0007669"/>
    <property type="project" value="TreeGrafter"/>
</dbReference>
<evidence type="ECO:0000256" key="6">
    <source>
        <dbReference type="ARBA" id="ARBA00022741"/>
    </source>
</evidence>
<dbReference type="GO" id="GO:0003677">
    <property type="term" value="F:DNA binding"/>
    <property type="evidence" value="ECO:0007669"/>
    <property type="project" value="InterPro"/>
</dbReference>
<keyword evidence="5" id="KW-0963">Cytoplasm</keyword>
<dbReference type="Pfam" id="PF13086">
    <property type="entry name" value="AAA_11"/>
    <property type="match status" value="1"/>
</dbReference>
<accession>A0A507C369</accession>
<name>A0A507C369_9FUNG</name>
<proteinExistence type="inferred from homology"/>
<dbReference type="InterPro" id="IPR027417">
    <property type="entry name" value="P-loop_NTPase"/>
</dbReference>
<keyword evidence="10" id="KW-0539">Nucleus</keyword>
<dbReference type="OrthoDB" id="6513042at2759"/>
<reference evidence="14 15" key="1">
    <citation type="journal article" date="2019" name="Sci. Rep.">
        <title>Comparative genomics of chytrid fungi reveal insights into the obligate biotrophic and pathogenic lifestyle of Synchytrium endobioticum.</title>
        <authorList>
            <person name="van de Vossenberg B.T.L.H."/>
            <person name="Warris S."/>
            <person name="Nguyen H.D.T."/>
            <person name="van Gent-Pelzer M.P.E."/>
            <person name="Joly D.L."/>
            <person name="van de Geest H.C."/>
            <person name="Bonants P.J.M."/>
            <person name="Smith D.S."/>
            <person name="Levesque C.A."/>
            <person name="van der Lee T.A.J."/>
        </authorList>
    </citation>
    <scope>NUCLEOTIDE SEQUENCE [LARGE SCALE GENOMIC DNA]</scope>
    <source>
        <strain evidence="14 15">JEL517</strain>
    </source>
</reference>
<dbReference type="GO" id="GO:0005634">
    <property type="term" value="C:nucleus"/>
    <property type="evidence" value="ECO:0007669"/>
    <property type="project" value="UniProtKB-SubCell"/>
</dbReference>
<dbReference type="PANTHER" id="PTHR43788">
    <property type="entry name" value="DNA2/NAM7 HELICASE FAMILY MEMBER"/>
    <property type="match status" value="1"/>
</dbReference>
<dbReference type="InterPro" id="IPR003593">
    <property type="entry name" value="AAA+_ATPase"/>
</dbReference>
<dbReference type="CDD" id="cd18808">
    <property type="entry name" value="SF1_C_Upf1"/>
    <property type="match status" value="1"/>
</dbReference>
<feature type="domain" description="AAA+ ATPase" evidence="12">
    <location>
        <begin position="189"/>
        <end position="415"/>
    </location>
</feature>
<sequence>MSLKETNVTELHERFSIPQLQKLGIILSSLRVSGTRSGLGGQTLVDFESGVGGQNALPTHTFRVGDIVAVEEHVSKTVSKKAATATTSDTRLSGVVYRLNDQVITVAFKQDWTDEFQICKISKLANNVTYERMTSALKTLKSVDPNSSSLVSVLFGLEKPSFETAPTITYLDTSLNESQKQAVLFALSANHVALVHGPPGTGKTQTCVEIIRQLVSRGDRVLVCGPSNISVDNLVERLSKARIEMVRVGHPARILASVLDHSLEVRIKTSDEGQLVTDVRKDIDSQLAAASKSKSRQERRQIYADVKSLKTELRAREAKVMDAIVRKGQVILSTLSGAASRVVEREKFDTVVIDEASQALEPESWIALLKAKRVILAGDHLQLSPTIKSTPSSKKKSSPLETTLFDRMLEMYGDSVKRMLKVQYRMNAKIMNFSSHEFYHDELIADNSVKDGLLSQLAGVKATDDTTVPVVFIDTSSSDLRETSEAEDTKLKDLSESKLNEGEADLVVKHVDSLVQAGVKSSDIVVISPYSGQVSLLRTRLRETYPDLEIGTVDGLQGREKEAVVLSLVRSNEDGEVGFLSDSRRLNVALTRAKKHLCVIGDSECIGRKNAFLKRMAAYLEEHGDLRYPL</sequence>
<dbReference type="FunFam" id="3.40.50.300:FF:000326">
    <property type="entry name" value="P-loop containing nucleoside triphosphate hydrolase"/>
    <property type="match status" value="1"/>
</dbReference>
<dbReference type="Gene3D" id="2.40.30.270">
    <property type="match status" value="1"/>
</dbReference>
<keyword evidence="6" id="KW-0547">Nucleotide-binding</keyword>
<dbReference type="EMBL" id="QEAO01000006">
    <property type="protein sequence ID" value="TPX35960.1"/>
    <property type="molecule type" value="Genomic_DNA"/>
</dbReference>
<keyword evidence="7" id="KW-0378">Hydrolase</keyword>
<evidence type="ECO:0000313" key="15">
    <source>
        <dbReference type="Proteomes" id="UP000319731"/>
    </source>
</evidence>
<dbReference type="Pfam" id="PF13087">
    <property type="entry name" value="AAA_12"/>
    <property type="match status" value="1"/>
</dbReference>
<dbReference type="InterPro" id="IPR014001">
    <property type="entry name" value="Helicase_ATP-bd"/>
</dbReference>
<evidence type="ECO:0000256" key="1">
    <source>
        <dbReference type="ARBA" id="ARBA00004123"/>
    </source>
</evidence>
<feature type="domain" description="Helicase ATP-binding" evidence="13">
    <location>
        <begin position="171"/>
        <end position="425"/>
    </location>
</feature>
<comment type="similarity">
    <text evidence="3">Belongs to the DNA2/NAM7 helicase family.</text>
</comment>
<dbReference type="GO" id="GO:0005524">
    <property type="term" value="F:ATP binding"/>
    <property type="evidence" value="ECO:0007669"/>
    <property type="project" value="UniProtKB-KW"/>
</dbReference>